<feature type="domain" description="Mur ligase C-terminal" evidence="17">
    <location>
        <begin position="321"/>
        <end position="447"/>
    </location>
</feature>
<keyword evidence="11 14" id="KW-0131">Cell cycle</keyword>
<keyword evidence="15" id="KW-0472">Membrane</keyword>
<dbReference type="NCBIfam" id="TIGR01082">
    <property type="entry name" value="murC"/>
    <property type="match status" value="1"/>
</dbReference>
<keyword evidence="4 14" id="KW-0963">Cytoplasm</keyword>
<comment type="similarity">
    <text evidence="14">Belongs to the MurCDEF family.</text>
</comment>
<sequence length="467" mass="51784">MKENSLNTINSQKVLPLGKDLGWDFIFFIGIGGIGMSAIARFFAMNGKQVAGYDKTPSQITKDLGDLGVEIHFEDAVKNIPISFLDQKKTLVVYTPAVSKNHAELNYFQNNNFTILKRAEVLGLITKTTFCLAIAGTHGKTTTSSILGHIMEEVKATSFLGGISENYNSNLILGEDKISVVEADEFDRSFLKLSPNIACVTSMDADHLDIYEKPETLTESFVEFANKVSDTLIVAKGLPLSGLTYAIEENADYKAFNLKIEEGKYVFDVQTPSEIIKNIEFHLPGNHNVMNALAALAMADVYGVSSTVIKQRLGSFKGVKRRFSYKIKSADFVLIDDYAHHPTEINAVENAVREMYPKEEILVVFQPHLFSRTRDFVDDFVTALSKFDAVLLLDIYPAREEPILGVTSNWLLEKIDGAHKKMTQKNNLVKDIKNSSAKIVVMLGAGDIGVLVNEVTNELLNLPKNEV</sequence>
<evidence type="ECO:0000256" key="14">
    <source>
        <dbReference type="HAMAP-Rule" id="MF_00046"/>
    </source>
</evidence>
<keyword evidence="15" id="KW-0812">Transmembrane</keyword>
<dbReference type="EMBL" id="CP071869">
    <property type="protein sequence ID" value="QTE22146.1"/>
    <property type="molecule type" value="Genomic_DNA"/>
</dbReference>
<evidence type="ECO:0000256" key="1">
    <source>
        <dbReference type="ARBA" id="ARBA00004496"/>
    </source>
</evidence>
<dbReference type="RefSeq" id="WP_208077829.1">
    <property type="nucleotide sequence ID" value="NZ_CP071869.1"/>
</dbReference>
<evidence type="ECO:0000256" key="7">
    <source>
        <dbReference type="ARBA" id="ARBA00022741"/>
    </source>
</evidence>
<reference evidence="19 20" key="1">
    <citation type="submission" date="2021-03" db="EMBL/GenBank/DDBJ databases">
        <title>Complete genome of Polaribacter_sp.SM13.</title>
        <authorList>
            <person name="Jeong S.W."/>
            <person name="Bae J.W."/>
        </authorList>
    </citation>
    <scope>NUCLEOTIDE SEQUENCE [LARGE SCALE GENOMIC DNA]</scope>
    <source>
        <strain evidence="19 20">SM13</strain>
    </source>
</reference>
<dbReference type="AlphaFoldDB" id="A0A975CLI5"/>
<dbReference type="GO" id="GO:0008763">
    <property type="term" value="F:UDP-N-acetylmuramate-L-alanine ligase activity"/>
    <property type="evidence" value="ECO:0007669"/>
    <property type="project" value="UniProtKB-UniRule"/>
</dbReference>
<evidence type="ECO:0000256" key="8">
    <source>
        <dbReference type="ARBA" id="ARBA00022840"/>
    </source>
</evidence>
<evidence type="ECO:0000256" key="5">
    <source>
        <dbReference type="ARBA" id="ARBA00022598"/>
    </source>
</evidence>
<evidence type="ECO:0000259" key="17">
    <source>
        <dbReference type="Pfam" id="PF02875"/>
    </source>
</evidence>
<dbReference type="GO" id="GO:0008360">
    <property type="term" value="P:regulation of cell shape"/>
    <property type="evidence" value="ECO:0007669"/>
    <property type="project" value="UniProtKB-KW"/>
</dbReference>
<protein>
    <recommendedName>
        <fullName evidence="3 14">UDP-N-acetylmuramate--L-alanine ligase</fullName>
        <ecNumber evidence="3 14">6.3.2.8</ecNumber>
    </recommendedName>
    <alternativeName>
        <fullName evidence="14">UDP-N-acetylmuramoyl-L-alanine synthetase</fullName>
    </alternativeName>
</protein>
<comment type="pathway">
    <text evidence="2 14">Cell wall biogenesis; peptidoglycan biosynthesis.</text>
</comment>
<evidence type="ECO:0000256" key="6">
    <source>
        <dbReference type="ARBA" id="ARBA00022618"/>
    </source>
</evidence>
<evidence type="ECO:0000256" key="10">
    <source>
        <dbReference type="ARBA" id="ARBA00022984"/>
    </source>
</evidence>
<dbReference type="PANTHER" id="PTHR43445">
    <property type="entry name" value="UDP-N-ACETYLMURAMATE--L-ALANINE LIGASE-RELATED"/>
    <property type="match status" value="1"/>
</dbReference>
<accession>A0A975CLI5</accession>
<dbReference type="GO" id="GO:0009252">
    <property type="term" value="P:peptidoglycan biosynthetic process"/>
    <property type="evidence" value="ECO:0007669"/>
    <property type="project" value="UniProtKB-UniRule"/>
</dbReference>
<evidence type="ECO:0000313" key="19">
    <source>
        <dbReference type="EMBL" id="QTE22146.1"/>
    </source>
</evidence>
<evidence type="ECO:0000256" key="3">
    <source>
        <dbReference type="ARBA" id="ARBA00012211"/>
    </source>
</evidence>
<evidence type="ECO:0000256" key="12">
    <source>
        <dbReference type="ARBA" id="ARBA00023316"/>
    </source>
</evidence>
<keyword evidence="8 14" id="KW-0067">ATP-binding</keyword>
<dbReference type="PANTHER" id="PTHR43445:SF3">
    <property type="entry name" value="UDP-N-ACETYLMURAMATE--L-ALANINE LIGASE"/>
    <property type="match status" value="1"/>
</dbReference>
<dbReference type="Gene3D" id="3.40.1190.10">
    <property type="entry name" value="Mur-like, catalytic domain"/>
    <property type="match status" value="1"/>
</dbReference>
<feature type="transmembrane region" description="Helical" evidence="15">
    <location>
        <begin position="25"/>
        <end position="44"/>
    </location>
</feature>
<keyword evidence="12 14" id="KW-0961">Cell wall biogenesis/degradation</keyword>
<dbReference type="Gene3D" id="3.90.190.20">
    <property type="entry name" value="Mur ligase, C-terminal domain"/>
    <property type="match status" value="1"/>
</dbReference>
<dbReference type="GO" id="GO:0005524">
    <property type="term" value="F:ATP binding"/>
    <property type="evidence" value="ECO:0007669"/>
    <property type="project" value="UniProtKB-UniRule"/>
</dbReference>
<dbReference type="GO" id="GO:0071555">
    <property type="term" value="P:cell wall organization"/>
    <property type="evidence" value="ECO:0007669"/>
    <property type="project" value="UniProtKB-KW"/>
</dbReference>
<evidence type="ECO:0000259" key="18">
    <source>
        <dbReference type="Pfam" id="PF08245"/>
    </source>
</evidence>
<keyword evidence="10 14" id="KW-0573">Peptidoglycan synthesis</keyword>
<name>A0A975CLI5_9FLAO</name>
<dbReference type="Gene3D" id="3.40.50.720">
    <property type="entry name" value="NAD(P)-binding Rossmann-like Domain"/>
    <property type="match status" value="1"/>
</dbReference>
<evidence type="ECO:0000256" key="4">
    <source>
        <dbReference type="ARBA" id="ARBA00022490"/>
    </source>
</evidence>
<evidence type="ECO:0000259" key="16">
    <source>
        <dbReference type="Pfam" id="PF01225"/>
    </source>
</evidence>
<feature type="domain" description="Mur ligase central" evidence="18">
    <location>
        <begin position="134"/>
        <end position="299"/>
    </location>
</feature>
<evidence type="ECO:0000313" key="20">
    <source>
        <dbReference type="Proteomes" id="UP000663920"/>
    </source>
</evidence>
<dbReference type="SUPFAM" id="SSF53244">
    <property type="entry name" value="MurD-like peptide ligases, peptide-binding domain"/>
    <property type="match status" value="1"/>
</dbReference>
<organism evidence="19 20">
    <name type="scientific">Polaribacter cellanae</name>
    <dbReference type="NCBI Taxonomy" id="2818493"/>
    <lineage>
        <taxon>Bacteria</taxon>
        <taxon>Pseudomonadati</taxon>
        <taxon>Bacteroidota</taxon>
        <taxon>Flavobacteriia</taxon>
        <taxon>Flavobacteriales</taxon>
        <taxon>Flavobacteriaceae</taxon>
    </lineage>
</organism>
<dbReference type="InterPro" id="IPR013221">
    <property type="entry name" value="Mur_ligase_cen"/>
</dbReference>
<comment type="catalytic activity">
    <reaction evidence="13 14">
        <text>UDP-N-acetyl-alpha-D-muramate + L-alanine + ATP = UDP-N-acetyl-alpha-D-muramoyl-L-alanine + ADP + phosphate + H(+)</text>
        <dbReference type="Rhea" id="RHEA:23372"/>
        <dbReference type="ChEBI" id="CHEBI:15378"/>
        <dbReference type="ChEBI" id="CHEBI:30616"/>
        <dbReference type="ChEBI" id="CHEBI:43474"/>
        <dbReference type="ChEBI" id="CHEBI:57972"/>
        <dbReference type="ChEBI" id="CHEBI:70757"/>
        <dbReference type="ChEBI" id="CHEBI:83898"/>
        <dbReference type="ChEBI" id="CHEBI:456216"/>
        <dbReference type="EC" id="6.3.2.8"/>
    </reaction>
</comment>
<dbReference type="InterPro" id="IPR000713">
    <property type="entry name" value="Mur_ligase_N"/>
</dbReference>
<evidence type="ECO:0000256" key="13">
    <source>
        <dbReference type="ARBA" id="ARBA00047833"/>
    </source>
</evidence>
<evidence type="ECO:0000256" key="9">
    <source>
        <dbReference type="ARBA" id="ARBA00022960"/>
    </source>
</evidence>
<dbReference type="InterPro" id="IPR036565">
    <property type="entry name" value="Mur-like_cat_sf"/>
</dbReference>
<evidence type="ECO:0000256" key="15">
    <source>
        <dbReference type="SAM" id="Phobius"/>
    </source>
</evidence>
<feature type="domain" description="Mur ligase N-terminal catalytic" evidence="16">
    <location>
        <begin position="27"/>
        <end position="127"/>
    </location>
</feature>
<dbReference type="SUPFAM" id="SSF51984">
    <property type="entry name" value="MurCD N-terminal domain"/>
    <property type="match status" value="1"/>
</dbReference>
<keyword evidence="6 14" id="KW-0132">Cell division</keyword>
<gene>
    <name evidence="14" type="primary">murC</name>
    <name evidence="19" type="ORF">J3359_15230</name>
</gene>
<evidence type="ECO:0000256" key="11">
    <source>
        <dbReference type="ARBA" id="ARBA00023306"/>
    </source>
</evidence>
<evidence type="ECO:0000256" key="2">
    <source>
        <dbReference type="ARBA" id="ARBA00004752"/>
    </source>
</evidence>
<dbReference type="Pfam" id="PF08245">
    <property type="entry name" value="Mur_ligase_M"/>
    <property type="match status" value="1"/>
</dbReference>
<keyword evidence="9 14" id="KW-0133">Cell shape</keyword>
<dbReference type="HAMAP" id="MF_00046">
    <property type="entry name" value="MurC"/>
    <property type="match status" value="1"/>
</dbReference>
<dbReference type="Pfam" id="PF02875">
    <property type="entry name" value="Mur_ligase_C"/>
    <property type="match status" value="1"/>
</dbReference>
<dbReference type="Pfam" id="PF01225">
    <property type="entry name" value="Mur_ligase"/>
    <property type="match status" value="1"/>
</dbReference>
<comment type="function">
    <text evidence="14">Cell wall formation.</text>
</comment>
<dbReference type="SUPFAM" id="SSF53623">
    <property type="entry name" value="MurD-like peptide ligases, catalytic domain"/>
    <property type="match status" value="1"/>
</dbReference>
<proteinExistence type="inferred from homology"/>
<dbReference type="GO" id="GO:0051301">
    <property type="term" value="P:cell division"/>
    <property type="evidence" value="ECO:0007669"/>
    <property type="project" value="UniProtKB-KW"/>
</dbReference>
<dbReference type="InterPro" id="IPR004101">
    <property type="entry name" value="Mur_ligase_C"/>
</dbReference>
<dbReference type="InterPro" id="IPR036615">
    <property type="entry name" value="Mur_ligase_C_dom_sf"/>
</dbReference>
<keyword evidence="7 14" id="KW-0547">Nucleotide-binding</keyword>
<keyword evidence="20" id="KW-1185">Reference proteome</keyword>
<keyword evidence="5 14" id="KW-0436">Ligase</keyword>
<comment type="subcellular location">
    <subcellularLocation>
        <location evidence="1 14">Cytoplasm</location>
    </subcellularLocation>
</comment>
<dbReference type="KEGG" id="pcea:J3359_15230"/>
<dbReference type="EC" id="6.3.2.8" evidence="3 14"/>
<dbReference type="Proteomes" id="UP000663920">
    <property type="component" value="Chromosome"/>
</dbReference>
<feature type="binding site" evidence="14">
    <location>
        <begin position="136"/>
        <end position="142"/>
    </location>
    <ligand>
        <name>ATP</name>
        <dbReference type="ChEBI" id="CHEBI:30616"/>
    </ligand>
</feature>
<keyword evidence="15" id="KW-1133">Transmembrane helix</keyword>
<dbReference type="InterPro" id="IPR005758">
    <property type="entry name" value="UDP-N-AcMur_Ala_ligase_MurC"/>
</dbReference>
<dbReference type="GO" id="GO:0005737">
    <property type="term" value="C:cytoplasm"/>
    <property type="evidence" value="ECO:0007669"/>
    <property type="project" value="UniProtKB-SubCell"/>
</dbReference>
<dbReference type="InterPro" id="IPR050061">
    <property type="entry name" value="MurCDEF_pg_biosynth"/>
</dbReference>